<dbReference type="SUPFAM" id="SSF51735">
    <property type="entry name" value="NAD(P)-binding Rossmann-fold domains"/>
    <property type="match status" value="1"/>
</dbReference>
<dbReference type="Pfam" id="PF00106">
    <property type="entry name" value="adh_short"/>
    <property type="match status" value="1"/>
</dbReference>
<dbReference type="Proteomes" id="UP001390339">
    <property type="component" value="Unassembled WGS sequence"/>
</dbReference>
<evidence type="ECO:0000256" key="1">
    <source>
        <dbReference type="ARBA" id="ARBA00023002"/>
    </source>
</evidence>
<comment type="caution">
    <text evidence="2">The sequence shown here is derived from an EMBL/GenBank/DDBJ whole genome shotgun (WGS) entry which is preliminary data.</text>
</comment>
<evidence type="ECO:0000313" key="2">
    <source>
        <dbReference type="EMBL" id="KAK8859910.1"/>
    </source>
</evidence>
<proteinExistence type="predicted"/>
<dbReference type="EMBL" id="JAPCWZ010000006">
    <property type="protein sequence ID" value="KAK8859910.1"/>
    <property type="molecule type" value="Genomic_DNA"/>
</dbReference>
<evidence type="ECO:0000313" key="3">
    <source>
        <dbReference type="Proteomes" id="UP001390339"/>
    </source>
</evidence>
<dbReference type="InterPro" id="IPR002347">
    <property type="entry name" value="SDR_fam"/>
</dbReference>
<dbReference type="InterPro" id="IPR036291">
    <property type="entry name" value="NAD(P)-bd_dom_sf"/>
</dbReference>
<reference evidence="2 3" key="1">
    <citation type="journal article" date="2024" name="IMA Fungus">
        <title>Apiospora arundinis, a panoply of carbohydrate-active enzymes and secondary metabolites.</title>
        <authorList>
            <person name="Sorensen T."/>
            <person name="Petersen C."/>
            <person name="Muurmann A.T."/>
            <person name="Christiansen J.V."/>
            <person name="Brundto M.L."/>
            <person name="Overgaard C.K."/>
            <person name="Boysen A.T."/>
            <person name="Wollenberg R.D."/>
            <person name="Larsen T.O."/>
            <person name="Sorensen J.L."/>
            <person name="Nielsen K.L."/>
            <person name="Sondergaard T.E."/>
        </authorList>
    </citation>
    <scope>NUCLEOTIDE SEQUENCE [LARGE SCALE GENOMIC DNA]</scope>
    <source>
        <strain evidence="2 3">AAU 773</strain>
    </source>
</reference>
<gene>
    <name evidence="2" type="ORF">PGQ11_010644</name>
</gene>
<keyword evidence="3" id="KW-1185">Reference proteome</keyword>
<keyword evidence="1" id="KW-0560">Oxidoreductase</keyword>
<name>A0ABR2IB72_9PEZI</name>
<organism evidence="2 3">
    <name type="scientific">Apiospora arundinis</name>
    <dbReference type="NCBI Taxonomy" id="335852"/>
    <lineage>
        <taxon>Eukaryota</taxon>
        <taxon>Fungi</taxon>
        <taxon>Dikarya</taxon>
        <taxon>Ascomycota</taxon>
        <taxon>Pezizomycotina</taxon>
        <taxon>Sordariomycetes</taxon>
        <taxon>Xylariomycetidae</taxon>
        <taxon>Amphisphaeriales</taxon>
        <taxon>Apiosporaceae</taxon>
        <taxon>Apiospora</taxon>
    </lineage>
</organism>
<protein>
    <submittedName>
        <fullName evidence="2">NAD(P)-binding protein</fullName>
    </submittedName>
</protein>
<accession>A0ABR2IB72</accession>
<dbReference type="InterPro" id="IPR052228">
    <property type="entry name" value="Sec_Metab_Biosynth_Oxidored"/>
</dbReference>
<dbReference type="Gene3D" id="3.40.50.720">
    <property type="entry name" value="NAD(P)-binding Rossmann-like Domain"/>
    <property type="match status" value="1"/>
</dbReference>
<sequence length="339" mass="36857">MVSLELMRASNARIATSLLSGLVAVFVGATSGIGNTTLKQFASRAQQPRIYFVGRRQDEGERIKAELEKLNPDGEYHFFKQDVSCMKNVDEVCRYIQSRESTINLLYLTCGSLITKKQTAEGLHYPMALMYYARTRFIVNLLPQLKKAQSLRRVVTVGAVGKEGPVIPSDWQANDMGILSFRPHAASMTTLSLLAIAKEESPEFSFIHVYPGFVKTGMSRELTGIVPAITKVLFAPVMALLQIPIDETGERQLYFATSARFPPGLSKDADGISLGEGVHAATGADGTPGGGVYSIDYEGEGTSGNVRGVLDALVKDGTADRLSEHTKEEFRRITGSAAI</sequence>
<dbReference type="PANTHER" id="PTHR47534:SF3">
    <property type="entry name" value="ALCOHOL DEHYDROGENASE-LIKE C-TERMINAL DOMAIN-CONTAINING PROTEIN"/>
    <property type="match status" value="1"/>
</dbReference>
<dbReference type="PANTHER" id="PTHR47534">
    <property type="entry name" value="YALI0E05731P"/>
    <property type="match status" value="1"/>
</dbReference>